<reference evidence="2" key="1">
    <citation type="submission" date="2020-05" db="EMBL/GenBank/DDBJ databases">
        <title>Genomic Encyclopedia of Type Strains, Phase IV (KMG-V): Genome sequencing to study the core and pangenomes of soil and plant-associated prokaryotes.</title>
        <authorList>
            <person name="Whitman W."/>
        </authorList>
    </citation>
    <scope>NUCLEOTIDE SEQUENCE</scope>
    <source>
        <strain evidence="2">16F</strain>
    </source>
</reference>
<keyword evidence="3" id="KW-1185">Reference proteome</keyword>
<evidence type="ECO:0000256" key="1">
    <source>
        <dbReference type="SAM" id="Phobius"/>
    </source>
</evidence>
<protein>
    <recommendedName>
        <fullName evidence="4">Beta-lactamase regulating signal transducer with metallopeptidase domain</fullName>
    </recommendedName>
</protein>
<evidence type="ECO:0000313" key="3">
    <source>
        <dbReference type="Proteomes" id="UP000610746"/>
    </source>
</evidence>
<sequence>MIIVCQTLLKNTKINGITLFPFIILSNKLDKDNKVLLNHEKIHIRQQLELLIIFFYIWYVVEYFYHFVKLKNGNLAYRSISFEKEAYANENNFDYLDRRNLWTFWKYI</sequence>
<dbReference type="AlphaFoldDB" id="A0A8J8G887"/>
<dbReference type="RefSeq" id="WP_173779666.1">
    <property type="nucleotide sequence ID" value="NZ_JABSNO010000016.1"/>
</dbReference>
<dbReference type="Proteomes" id="UP000610746">
    <property type="component" value="Unassembled WGS sequence"/>
</dbReference>
<dbReference type="EMBL" id="JABSNO010000016">
    <property type="protein sequence ID" value="NRS93086.1"/>
    <property type="molecule type" value="Genomic_DNA"/>
</dbReference>
<proteinExistence type="predicted"/>
<organism evidence="2 3">
    <name type="scientific">Frigoriflavimonas asaccharolytica</name>
    <dbReference type="NCBI Taxonomy" id="2735899"/>
    <lineage>
        <taxon>Bacteria</taxon>
        <taxon>Pseudomonadati</taxon>
        <taxon>Bacteroidota</taxon>
        <taxon>Flavobacteriia</taxon>
        <taxon>Flavobacteriales</taxon>
        <taxon>Weeksellaceae</taxon>
        <taxon>Frigoriflavimonas</taxon>
    </lineage>
</organism>
<name>A0A8J8G887_9FLAO</name>
<feature type="transmembrane region" description="Helical" evidence="1">
    <location>
        <begin position="48"/>
        <end position="68"/>
    </location>
</feature>
<keyword evidence="1" id="KW-0812">Transmembrane</keyword>
<gene>
    <name evidence="2" type="ORF">HNQ03_002172</name>
</gene>
<accession>A0A8J8G887</accession>
<keyword evidence="1" id="KW-1133">Transmembrane helix</keyword>
<comment type="caution">
    <text evidence="2">The sequence shown here is derived from an EMBL/GenBank/DDBJ whole genome shotgun (WGS) entry which is preliminary data.</text>
</comment>
<evidence type="ECO:0008006" key="4">
    <source>
        <dbReference type="Google" id="ProtNLM"/>
    </source>
</evidence>
<evidence type="ECO:0000313" key="2">
    <source>
        <dbReference type="EMBL" id="NRS93086.1"/>
    </source>
</evidence>
<keyword evidence="1" id="KW-0472">Membrane</keyword>